<protein>
    <submittedName>
        <fullName evidence="3">Transporter substrate-binding domain-containing protein</fullName>
    </submittedName>
</protein>
<feature type="signal peptide" evidence="1">
    <location>
        <begin position="1"/>
        <end position="19"/>
    </location>
</feature>
<keyword evidence="4" id="KW-1185">Reference proteome</keyword>
<evidence type="ECO:0000256" key="1">
    <source>
        <dbReference type="SAM" id="SignalP"/>
    </source>
</evidence>
<dbReference type="Proteomes" id="UP001231109">
    <property type="component" value="Unassembled WGS sequence"/>
</dbReference>
<proteinExistence type="predicted"/>
<dbReference type="PANTHER" id="PTHR38834">
    <property type="entry name" value="PERIPLASMIC SUBSTRATE BINDING PROTEIN FAMILY 3"/>
    <property type="match status" value="1"/>
</dbReference>
<evidence type="ECO:0000313" key="3">
    <source>
        <dbReference type="EMBL" id="MDP5137967.1"/>
    </source>
</evidence>
<dbReference type="RefSeq" id="WP_305977158.1">
    <property type="nucleotide sequence ID" value="NZ_JAPJDZ010000081.1"/>
</dbReference>
<gene>
    <name evidence="3" type="ORF">ORJ04_18620</name>
</gene>
<dbReference type="SUPFAM" id="SSF53850">
    <property type="entry name" value="Periplasmic binding protein-like II"/>
    <property type="match status" value="1"/>
</dbReference>
<keyword evidence="1" id="KW-0732">Signal</keyword>
<feature type="chain" id="PRO_5047021321" evidence="1">
    <location>
        <begin position="20"/>
        <end position="241"/>
    </location>
</feature>
<evidence type="ECO:0000313" key="4">
    <source>
        <dbReference type="Proteomes" id="UP001231109"/>
    </source>
</evidence>
<reference evidence="3 4" key="1">
    <citation type="submission" date="2022-11" db="EMBL/GenBank/DDBJ databases">
        <title>Viruses from the air-sea interface of a natural surface slick.</title>
        <authorList>
            <person name="Rahlff J."/>
            <person name="Holmfeldt K."/>
        </authorList>
    </citation>
    <scope>NUCLEOTIDE SEQUENCE [LARGE SCALE GENOMIC DNA]</scope>
    <source>
        <strain evidence="3 4">SMS4</strain>
    </source>
</reference>
<organism evidence="3 4">
    <name type="scientific">Rheinheimera baltica</name>
    <dbReference type="NCBI Taxonomy" id="67576"/>
    <lineage>
        <taxon>Bacteria</taxon>
        <taxon>Pseudomonadati</taxon>
        <taxon>Pseudomonadota</taxon>
        <taxon>Gammaproteobacteria</taxon>
        <taxon>Chromatiales</taxon>
        <taxon>Chromatiaceae</taxon>
        <taxon>Rheinheimera</taxon>
    </lineage>
</organism>
<feature type="domain" description="Solute-binding protein family 3/N-terminal" evidence="2">
    <location>
        <begin position="31"/>
        <end position="240"/>
    </location>
</feature>
<dbReference type="EMBL" id="JAPJDZ010000081">
    <property type="protein sequence ID" value="MDP5137967.1"/>
    <property type="molecule type" value="Genomic_DNA"/>
</dbReference>
<name>A0ABT9I3K0_9GAMM</name>
<accession>A0ABT9I3K0</accession>
<comment type="caution">
    <text evidence="3">The sequence shown here is derived from an EMBL/GenBank/DDBJ whole genome shotgun (WGS) entry which is preliminary data.</text>
</comment>
<dbReference type="InterPro" id="IPR001638">
    <property type="entry name" value="Solute-binding_3/MltF_N"/>
</dbReference>
<dbReference type="Gene3D" id="3.40.190.10">
    <property type="entry name" value="Periplasmic binding protein-like II"/>
    <property type="match status" value="2"/>
</dbReference>
<sequence>MRNALILIVCILWPGAAISQTGPSVALRIYTEEYAPWNFTDDDGAVTGLNTELIQLLLNKRGFKGRFEVVPWGRAQLFTQTQADSCFFSAVRTPEREALYQWVGPLSQEYVQLFSTNPAQPEFKHFSDAVKLRIGGQTADAFTDYGISQGLKIQRIAEIPVNLSMLQLGRIDLWLAGSVGGPYIAAQKGMRVYPVATSAEVFELWLACSLDLSDKVVAQLNSALQLIKQDGTLDAILQRYR</sequence>
<evidence type="ECO:0000259" key="2">
    <source>
        <dbReference type="Pfam" id="PF00497"/>
    </source>
</evidence>
<dbReference type="PANTHER" id="PTHR38834:SF3">
    <property type="entry name" value="SOLUTE-BINDING PROTEIN FAMILY 3_N-TERMINAL DOMAIN-CONTAINING PROTEIN"/>
    <property type="match status" value="1"/>
</dbReference>
<dbReference type="Pfam" id="PF00497">
    <property type="entry name" value="SBP_bac_3"/>
    <property type="match status" value="1"/>
</dbReference>